<organism evidence="8 9">
    <name type="scientific">Trapa incisa</name>
    <dbReference type="NCBI Taxonomy" id="236973"/>
    <lineage>
        <taxon>Eukaryota</taxon>
        <taxon>Viridiplantae</taxon>
        <taxon>Streptophyta</taxon>
        <taxon>Embryophyta</taxon>
        <taxon>Tracheophyta</taxon>
        <taxon>Spermatophyta</taxon>
        <taxon>Magnoliopsida</taxon>
        <taxon>eudicotyledons</taxon>
        <taxon>Gunneridae</taxon>
        <taxon>Pentapetalae</taxon>
        <taxon>rosids</taxon>
        <taxon>malvids</taxon>
        <taxon>Myrtales</taxon>
        <taxon>Lythraceae</taxon>
        <taxon>Trapa</taxon>
    </lineage>
</organism>
<dbReference type="InterPro" id="IPR051525">
    <property type="entry name" value="DVL_RTFL_regulatory"/>
</dbReference>
<sequence length="107" mass="12363">MKPIAPISAYKYFCYSTPQTQASSFFFHFIVKSFLQKGKLFSFITAMAAFHHVNFKYNEAKASSNNRRKGNGIIRKCASLVRQQRARIYILRRCATMLLRLSIQGDD</sequence>
<dbReference type="AlphaFoldDB" id="A0AAN7QVV5"/>
<keyword evidence="9" id="KW-1185">Reference proteome</keyword>
<evidence type="ECO:0000256" key="5">
    <source>
        <dbReference type="ARBA" id="ARBA00022989"/>
    </source>
</evidence>
<evidence type="ECO:0000256" key="6">
    <source>
        <dbReference type="ARBA" id="ARBA00023136"/>
    </source>
</evidence>
<keyword evidence="2" id="KW-0217">Developmental protein</keyword>
<comment type="similarity">
    <text evidence="7">Belongs to the DVL/RTFL small polypeptides family.</text>
</comment>
<keyword evidence="5" id="KW-1133">Transmembrane helix</keyword>
<keyword evidence="6" id="KW-0472">Membrane</keyword>
<comment type="subcellular location">
    <subcellularLocation>
        <location evidence="1">Cell membrane</location>
        <topology evidence="1">Single-pass membrane protein</topology>
    </subcellularLocation>
</comment>
<dbReference type="PANTHER" id="PTHR33102">
    <property type="entry name" value="DVL19-RELATED-RELATED"/>
    <property type="match status" value="1"/>
</dbReference>
<reference evidence="8 9" key="1">
    <citation type="journal article" date="2023" name="Hortic Res">
        <title>Pangenome of water caltrop reveals structural variations and asymmetric subgenome divergence after allopolyploidization.</title>
        <authorList>
            <person name="Zhang X."/>
            <person name="Chen Y."/>
            <person name="Wang L."/>
            <person name="Yuan Y."/>
            <person name="Fang M."/>
            <person name="Shi L."/>
            <person name="Lu R."/>
            <person name="Comes H.P."/>
            <person name="Ma Y."/>
            <person name="Chen Y."/>
            <person name="Huang G."/>
            <person name="Zhou Y."/>
            <person name="Zheng Z."/>
            <person name="Qiu Y."/>
        </authorList>
    </citation>
    <scope>NUCLEOTIDE SEQUENCE [LARGE SCALE GENOMIC DNA]</scope>
    <source>
        <tissue evidence="8">Roots</tissue>
    </source>
</reference>
<evidence type="ECO:0000256" key="4">
    <source>
        <dbReference type="ARBA" id="ARBA00022692"/>
    </source>
</evidence>
<keyword evidence="4" id="KW-0812">Transmembrane</keyword>
<evidence type="ECO:0000256" key="7">
    <source>
        <dbReference type="ARBA" id="ARBA00024340"/>
    </source>
</evidence>
<dbReference type="GO" id="GO:0005886">
    <property type="term" value="C:plasma membrane"/>
    <property type="evidence" value="ECO:0007669"/>
    <property type="project" value="UniProtKB-SubCell"/>
</dbReference>
<dbReference type="GO" id="GO:0048367">
    <property type="term" value="P:shoot system development"/>
    <property type="evidence" value="ECO:0007669"/>
    <property type="project" value="UniProtKB-ARBA"/>
</dbReference>
<dbReference type="Pfam" id="PF08137">
    <property type="entry name" value="DVL"/>
    <property type="match status" value="1"/>
</dbReference>
<name>A0AAN7QVV5_9MYRT</name>
<gene>
    <name evidence="8" type="ORF">SAY87_017068</name>
</gene>
<proteinExistence type="inferred from homology"/>
<dbReference type="InterPro" id="IPR012552">
    <property type="entry name" value="DVL"/>
</dbReference>
<evidence type="ECO:0000256" key="2">
    <source>
        <dbReference type="ARBA" id="ARBA00022473"/>
    </source>
</evidence>
<evidence type="ECO:0000313" key="9">
    <source>
        <dbReference type="Proteomes" id="UP001345219"/>
    </source>
</evidence>
<evidence type="ECO:0000313" key="8">
    <source>
        <dbReference type="EMBL" id="KAK4780962.1"/>
    </source>
</evidence>
<comment type="caution">
    <text evidence="8">The sequence shown here is derived from an EMBL/GenBank/DDBJ whole genome shotgun (WGS) entry which is preliminary data.</text>
</comment>
<dbReference type="EMBL" id="JAXIOK010000001">
    <property type="protein sequence ID" value="KAK4780962.1"/>
    <property type="molecule type" value="Genomic_DNA"/>
</dbReference>
<dbReference type="Proteomes" id="UP001345219">
    <property type="component" value="Chromosome 13"/>
</dbReference>
<accession>A0AAN7QVV5</accession>
<dbReference type="GO" id="GO:0008285">
    <property type="term" value="P:negative regulation of cell population proliferation"/>
    <property type="evidence" value="ECO:0007669"/>
    <property type="project" value="InterPro"/>
</dbReference>
<evidence type="ECO:0000256" key="1">
    <source>
        <dbReference type="ARBA" id="ARBA00004162"/>
    </source>
</evidence>
<keyword evidence="3" id="KW-1003">Cell membrane</keyword>
<evidence type="ECO:0000256" key="3">
    <source>
        <dbReference type="ARBA" id="ARBA00022475"/>
    </source>
</evidence>
<protein>
    <submittedName>
        <fullName evidence="8">Uncharacterized protein</fullName>
    </submittedName>
</protein>